<protein>
    <recommendedName>
        <fullName evidence="5">Small ribosomal subunit protein uS5</fullName>
    </recommendedName>
    <alternativeName>
        <fullName evidence="6">30S ribosomal protein S5</fullName>
    </alternativeName>
</protein>
<accession>S5TE54</accession>
<keyword evidence="4 7" id="KW-0687">Ribonucleoprotein</keyword>
<dbReference type="PROSITE" id="PS50881">
    <property type="entry name" value="S5_DSRBD"/>
    <property type="match status" value="1"/>
</dbReference>
<dbReference type="InterPro" id="IPR014721">
    <property type="entry name" value="Ribsml_uS5_D2-typ_fold_subgr"/>
</dbReference>
<dbReference type="Gene3D" id="3.30.160.20">
    <property type="match status" value="1"/>
</dbReference>
<proteinExistence type="inferred from homology"/>
<evidence type="ECO:0000256" key="6">
    <source>
        <dbReference type="ARBA" id="ARBA00035519"/>
    </source>
</evidence>
<dbReference type="InterPro" id="IPR005324">
    <property type="entry name" value="Ribosomal_uS5_C"/>
</dbReference>
<gene>
    <name evidence="9" type="primary">rpsE</name>
    <name evidence="9" type="ORF">NASALF_037</name>
</gene>
<dbReference type="FunFam" id="3.30.230.10:FF:000002">
    <property type="entry name" value="30S ribosomal protein S5"/>
    <property type="match status" value="1"/>
</dbReference>
<evidence type="ECO:0000313" key="9">
    <source>
        <dbReference type="EMBL" id="AGS33191.1"/>
    </source>
</evidence>
<dbReference type="GO" id="GO:0005840">
    <property type="term" value="C:ribosome"/>
    <property type="evidence" value="ECO:0007669"/>
    <property type="project" value="UniProtKB-KW"/>
</dbReference>
<dbReference type="SUPFAM" id="SSF54211">
    <property type="entry name" value="Ribosomal protein S5 domain 2-like"/>
    <property type="match status" value="1"/>
</dbReference>
<dbReference type="Proteomes" id="UP000015382">
    <property type="component" value="Chromosome"/>
</dbReference>
<dbReference type="SUPFAM" id="SSF54768">
    <property type="entry name" value="dsRNA-binding domain-like"/>
    <property type="match status" value="1"/>
</dbReference>
<evidence type="ECO:0000256" key="4">
    <source>
        <dbReference type="ARBA" id="ARBA00023274"/>
    </source>
</evidence>
<dbReference type="EMBL" id="CP006059">
    <property type="protein sequence ID" value="AGS33191.1"/>
    <property type="molecule type" value="Genomic_DNA"/>
</dbReference>
<dbReference type="Pfam" id="PF03719">
    <property type="entry name" value="Ribosomal_S5_C"/>
    <property type="match status" value="1"/>
</dbReference>
<dbReference type="InterPro" id="IPR000851">
    <property type="entry name" value="Ribosomal_uS5"/>
</dbReference>
<evidence type="ECO:0000256" key="1">
    <source>
        <dbReference type="ARBA" id="ARBA00003093"/>
    </source>
</evidence>
<comment type="similarity">
    <text evidence="2">Belongs to the universal ribosomal protein uS5 family.</text>
</comment>
<feature type="domain" description="S5 DRBM" evidence="8">
    <location>
        <begin position="5"/>
        <end position="68"/>
    </location>
</feature>
<dbReference type="Gene3D" id="3.30.230.10">
    <property type="match status" value="1"/>
</dbReference>
<dbReference type="KEGG" id="ndl:NASALF_037"/>
<comment type="function">
    <text evidence="1">Located at the back of the 30S subunit body where it stabilizes the conformation of the head with respect to the body.</text>
</comment>
<dbReference type="GO" id="GO:0003735">
    <property type="term" value="F:structural constituent of ribosome"/>
    <property type="evidence" value="ECO:0007669"/>
    <property type="project" value="UniProtKB-UniRule"/>
</dbReference>
<evidence type="ECO:0000313" key="10">
    <source>
        <dbReference type="Proteomes" id="UP000015382"/>
    </source>
</evidence>
<organism evidence="9 10">
    <name type="scientific">Candidatus Nasuia deltocephalinicola str. NAS-ALF</name>
    <dbReference type="NCBI Taxonomy" id="1343077"/>
    <lineage>
        <taxon>Bacteria</taxon>
        <taxon>Pseudomonadati</taxon>
        <taxon>Pseudomonadota</taxon>
        <taxon>Betaproteobacteria</taxon>
        <taxon>Candidatus Nasuia</taxon>
    </lineage>
</organism>
<dbReference type="GO" id="GO:0003723">
    <property type="term" value="F:RNA binding"/>
    <property type="evidence" value="ECO:0007669"/>
    <property type="project" value="InterPro"/>
</dbReference>
<dbReference type="GO" id="GO:0006412">
    <property type="term" value="P:translation"/>
    <property type="evidence" value="ECO:0007669"/>
    <property type="project" value="InterPro"/>
</dbReference>
<keyword evidence="3 7" id="KW-0689">Ribosomal protein</keyword>
<dbReference type="InterPro" id="IPR020568">
    <property type="entry name" value="Ribosomal_Su5_D2-typ_SF"/>
</dbReference>
<dbReference type="OrthoDB" id="9809045at2"/>
<dbReference type="HOGENOM" id="CLU_065898_2_2_4"/>
<dbReference type="AlphaFoldDB" id="S5TE54"/>
<keyword evidence="10" id="KW-1185">Reference proteome</keyword>
<dbReference type="GO" id="GO:0005737">
    <property type="term" value="C:cytoplasm"/>
    <property type="evidence" value="ECO:0007669"/>
    <property type="project" value="UniProtKB-ARBA"/>
</dbReference>
<dbReference type="PANTHER" id="PTHR48277:SF1">
    <property type="entry name" value="MITOCHONDRIAL RIBOSOMAL PROTEIN S5"/>
    <property type="match status" value="1"/>
</dbReference>
<reference evidence="9 10" key="1">
    <citation type="journal article" date="2013" name="Genome Biol. Evol.">
        <title>Small, smaller, smallest: the origins and evolution of ancient dual symbioses in a Phloem-feeding insect.</title>
        <authorList>
            <person name="Bennett G.M."/>
            <person name="Moran N.A."/>
        </authorList>
    </citation>
    <scope>NUCLEOTIDE SEQUENCE [LARGE SCALE GENOMIC DNA]</scope>
    <source>
        <strain evidence="9 10">ALF</strain>
    </source>
</reference>
<evidence type="ECO:0000256" key="2">
    <source>
        <dbReference type="ARBA" id="ARBA00008945"/>
    </source>
</evidence>
<evidence type="ECO:0000256" key="7">
    <source>
        <dbReference type="PROSITE-ProRule" id="PRU00268"/>
    </source>
</evidence>
<dbReference type="PANTHER" id="PTHR48277">
    <property type="entry name" value="MITOCHONDRIAL RIBOSOMAL PROTEIN S5"/>
    <property type="match status" value="1"/>
</dbReference>
<sequence length="154" mass="17546">MSFILYKKLIKTYKVFNKNKGLNNIDYISIIIIGDKNGGFGIGKSSNSNQNISIFKALSKAKSNFFKISLKNGTITHPIIGKFSRCFVKLYPSTNRILFSCGSYLRSIFDIIGIYKISSKIYGSKNFYNVLNAILNAFLNLRSFFFVKKKLNVY</sequence>
<evidence type="ECO:0000259" key="8">
    <source>
        <dbReference type="PROSITE" id="PS50881"/>
    </source>
</evidence>
<dbReference type="GO" id="GO:1990904">
    <property type="term" value="C:ribonucleoprotein complex"/>
    <property type="evidence" value="ECO:0007669"/>
    <property type="project" value="UniProtKB-UniRule"/>
</dbReference>
<evidence type="ECO:0000256" key="5">
    <source>
        <dbReference type="ARBA" id="ARBA00035255"/>
    </source>
</evidence>
<dbReference type="InterPro" id="IPR013810">
    <property type="entry name" value="Ribosomal_uS5_N"/>
</dbReference>
<evidence type="ECO:0000256" key="3">
    <source>
        <dbReference type="ARBA" id="ARBA00022980"/>
    </source>
</evidence>
<name>S5TE54_9PROT</name>